<proteinExistence type="predicted"/>
<dbReference type="EMBL" id="LVJN01000016">
    <property type="protein sequence ID" value="OSM06138.1"/>
    <property type="molecule type" value="Genomic_DNA"/>
</dbReference>
<dbReference type="InterPro" id="IPR007159">
    <property type="entry name" value="SpoVT-AbrB_dom"/>
</dbReference>
<evidence type="ECO:0000259" key="2">
    <source>
        <dbReference type="PROSITE" id="PS51740"/>
    </source>
</evidence>
<organism evidence="3 4">
    <name type="scientific">Magnetofaba australis IT-1</name>
    <dbReference type="NCBI Taxonomy" id="1434232"/>
    <lineage>
        <taxon>Bacteria</taxon>
        <taxon>Pseudomonadati</taxon>
        <taxon>Pseudomonadota</taxon>
        <taxon>Magnetococcia</taxon>
        <taxon>Magnetococcales</taxon>
        <taxon>Magnetococcaceae</taxon>
        <taxon>Magnetofaba</taxon>
    </lineage>
</organism>
<feature type="domain" description="SpoVT-AbrB" evidence="2">
    <location>
        <begin position="1"/>
        <end position="47"/>
    </location>
</feature>
<dbReference type="AlphaFoldDB" id="A0A1Y2K7D9"/>
<dbReference type="Proteomes" id="UP000194003">
    <property type="component" value="Unassembled WGS sequence"/>
</dbReference>
<evidence type="ECO:0000256" key="1">
    <source>
        <dbReference type="PROSITE-ProRule" id="PRU01076"/>
    </source>
</evidence>
<evidence type="ECO:0000313" key="4">
    <source>
        <dbReference type="Proteomes" id="UP000194003"/>
    </source>
</evidence>
<dbReference type="SMART" id="SM00966">
    <property type="entry name" value="SpoVT_AbrB"/>
    <property type="match status" value="1"/>
</dbReference>
<dbReference type="SUPFAM" id="SSF89447">
    <property type="entry name" value="AbrB/MazE/MraZ-like"/>
    <property type="match status" value="1"/>
</dbReference>
<dbReference type="STRING" id="1434232.MAIT1_01099"/>
<sequence length="82" mass="8837">MPTATLTSKGQITLPKAVRDHFHLHPGDKVSFQLTTDGAVILTPLNADITELAGILHQPKRAPVTLEQMDAAIATEAKKQAR</sequence>
<dbReference type="RefSeq" id="WP_085441273.1">
    <property type="nucleotide sequence ID" value="NZ_LVJN01000016.1"/>
</dbReference>
<evidence type="ECO:0000313" key="3">
    <source>
        <dbReference type="EMBL" id="OSM06138.1"/>
    </source>
</evidence>
<keyword evidence="4" id="KW-1185">Reference proteome</keyword>
<dbReference type="InterPro" id="IPR037914">
    <property type="entry name" value="SpoVT-AbrB_sf"/>
</dbReference>
<dbReference type="NCBIfam" id="TIGR01439">
    <property type="entry name" value="lp_hng_hel_AbrB"/>
    <property type="match status" value="1"/>
</dbReference>
<comment type="caution">
    <text evidence="3">The sequence shown here is derived from an EMBL/GenBank/DDBJ whole genome shotgun (WGS) entry which is preliminary data.</text>
</comment>
<dbReference type="GO" id="GO:0003677">
    <property type="term" value="F:DNA binding"/>
    <property type="evidence" value="ECO:0007669"/>
    <property type="project" value="UniProtKB-UniRule"/>
</dbReference>
<keyword evidence="1" id="KW-0238">DNA-binding</keyword>
<reference evidence="3 4" key="1">
    <citation type="journal article" date="2016" name="BMC Genomics">
        <title>Combined genomic and structural analyses of a cultured magnetotactic bacterium reveals its niche adaptation to a dynamic environment.</title>
        <authorList>
            <person name="Araujo A.C."/>
            <person name="Morillo V."/>
            <person name="Cypriano J."/>
            <person name="Teixeira L.C."/>
            <person name="Leao P."/>
            <person name="Lyra S."/>
            <person name="Almeida L.G."/>
            <person name="Bazylinski D.A."/>
            <person name="Vasconcellos A.T."/>
            <person name="Abreu F."/>
            <person name="Lins U."/>
        </authorList>
    </citation>
    <scope>NUCLEOTIDE SEQUENCE [LARGE SCALE GENOMIC DNA]</scope>
    <source>
        <strain evidence="3 4">IT-1</strain>
    </source>
</reference>
<accession>A0A1Y2K7D9</accession>
<dbReference type="Pfam" id="PF04014">
    <property type="entry name" value="MazE_antitoxin"/>
    <property type="match status" value="1"/>
</dbReference>
<name>A0A1Y2K7D9_9PROT</name>
<protein>
    <submittedName>
        <fullName evidence="3">Putative transcriptional regulator, AbrB family</fullName>
    </submittedName>
</protein>
<dbReference type="PROSITE" id="PS51740">
    <property type="entry name" value="SPOVT_ABRB"/>
    <property type="match status" value="1"/>
</dbReference>
<gene>
    <name evidence="3" type="ORF">MAIT1_01099</name>
</gene>
<dbReference type="OrthoDB" id="9809003at2"/>
<dbReference type="Gene3D" id="2.10.260.10">
    <property type="match status" value="1"/>
</dbReference>